<dbReference type="GeneID" id="22576328"/>
<dbReference type="AlphaFoldDB" id="A0A088RUE7"/>
<feature type="compositionally biased region" description="Low complexity" evidence="1">
    <location>
        <begin position="382"/>
        <end position="395"/>
    </location>
</feature>
<evidence type="ECO:0000256" key="1">
    <source>
        <dbReference type="SAM" id="MobiDB-lite"/>
    </source>
</evidence>
<feature type="region of interest" description="Disordered" evidence="1">
    <location>
        <begin position="299"/>
        <end position="402"/>
    </location>
</feature>
<dbReference type="eggNOG" id="ENOG502QYQM">
    <property type="taxonomic scope" value="Eukaryota"/>
</dbReference>
<dbReference type="EMBL" id="CP009396">
    <property type="protein sequence ID" value="AIN99530.1"/>
    <property type="molecule type" value="Genomic_DNA"/>
</dbReference>
<dbReference type="VEuPathDB" id="TriTrypDB:LPMP_271500"/>
<dbReference type="VEuPathDB" id="TriTrypDB:LPAL13_270022000"/>
<reference evidence="2 3" key="1">
    <citation type="journal article" date="2015" name="Sci. Rep.">
        <title>The genome of Leishmania panamensis: insights into genomics of the L. (Viannia) subgenus.</title>
        <authorList>
            <person name="Llanes A."/>
            <person name="Restrepo C.M."/>
            <person name="Vecchio G.D."/>
            <person name="Anguizola F.J."/>
            <person name="Lleonart R."/>
        </authorList>
    </citation>
    <scope>NUCLEOTIDE SEQUENCE [LARGE SCALE GENOMIC DNA]</scope>
    <source>
        <strain evidence="2 3">MHOM/PA/94/PSC-1</strain>
    </source>
</reference>
<gene>
    <name evidence="2" type="ORF">LPMP_271500</name>
</gene>
<feature type="region of interest" description="Disordered" evidence="1">
    <location>
        <begin position="245"/>
        <end position="270"/>
    </location>
</feature>
<name>A0A088RUE7_LEIPA</name>
<dbReference type="OrthoDB" id="313433at2759"/>
<feature type="compositionally biased region" description="Basic residues" evidence="1">
    <location>
        <begin position="346"/>
        <end position="362"/>
    </location>
</feature>
<dbReference type="PANTHER" id="PTHR40682">
    <property type="entry name" value="F5/8 TYPE C DOMAIN CONTAINING PROTEIN"/>
    <property type="match status" value="1"/>
</dbReference>
<sequence>MSGINWALEENGAQIAEVSHEAAHVASTASHRLQLREDQLWVTGDAPQHVTVYLSASHPPLQYAGWHVWQDYLTNPRMVEIASGASPDTMSVLLVCQALPGAGTQVWKLPRAIPQEHRYVRYRIMDTFGPGPTYMNKIVLLENDPGSHYSAPSQLVERAAASMDDFLRGESVSPRPSAATVLPHMSSPASALRPAGAAGSLDRSPLPRRAPPTSVLPGAATASTPTPRGARSADVEVFIGSGLSASAHRGDCTNGSAVGRSPGETRSCSRMSQLLRDLDDDIKMLKPIKIVSPGKSLLLHMPQEPPAKSLGSGSEADASAAQQRGDNREGNADGKGDDNDEDKPTARHHNRRHHCRSSSRRRNRDDRGRRSRNKGSTQPEGSQTPQSTPMSTSPMALGGWAPPAVPSSAVELCSLHSARLGALEQAVAALNEAVQYQRDDLTMVRRVVLQQAMERRREAEQRYEETRKMSAAAAAPPPVVDADAKLLALQVAVPDQRLTHRSIMVDFPEDVLRAYVESVLDHKLQKHMKKVEAKLLQRLDKQLHDLINFLSESIETRLARLTLSTATTQGQVAMPYQPCYAGRWTPTQAGGPPTGSPSGVHSMPHGSADTVGRKVDLSDIASSPSSPKGHHYHTPLTRTDASARGPASGTAAAAAPAALPASYVAMRNLPHACRAVTGAPSVFITKRNFS</sequence>
<dbReference type="Proteomes" id="UP000063063">
    <property type="component" value="Chromosome 27"/>
</dbReference>
<organism evidence="2 3">
    <name type="scientific">Leishmania panamensis</name>
    <dbReference type="NCBI Taxonomy" id="5679"/>
    <lineage>
        <taxon>Eukaryota</taxon>
        <taxon>Discoba</taxon>
        <taxon>Euglenozoa</taxon>
        <taxon>Kinetoplastea</taxon>
        <taxon>Metakinetoplastina</taxon>
        <taxon>Trypanosomatida</taxon>
        <taxon>Trypanosomatidae</taxon>
        <taxon>Leishmaniinae</taxon>
        <taxon>Leishmania</taxon>
        <taxon>Leishmania guyanensis species complex</taxon>
    </lineage>
</organism>
<feature type="compositionally biased region" description="Basic and acidic residues" evidence="1">
    <location>
        <begin position="325"/>
        <end position="345"/>
    </location>
</feature>
<keyword evidence="3" id="KW-1185">Reference proteome</keyword>
<feature type="region of interest" description="Disordered" evidence="1">
    <location>
        <begin position="585"/>
        <end position="648"/>
    </location>
</feature>
<accession>A0A088RUE7</accession>
<dbReference type="RefSeq" id="XP_010700237.1">
    <property type="nucleotide sequence ID" value="XM_010701935.1"/>
</dbReference>
<evidence type="ECO:0000313" key="3">
    <source>
        <dbReference type="Proteomes" id="UP000063063"/>
    </source>
</evidence>
<protein>
    <submittedName>
        <fullName evidence="2">Uncharacterized protein</fullName>
    </submittedName>
</protein>
<proteinExistence type="predicted"/>
<feature type="region of interest" description="Disordered" evidence="1">
    <location>
        <begin position="168"/>
        <end position="231"/>
    </location>
</feature>
<dbReference type="PANTHER" id="PTHR40682:SF1">
    <property type="entry name" value="CHROMOSOME UNDETERMINED SCAFFOLD_48, WHOLE GENOME SHOTGUN SEQUENCE"/>
    <property type="match status" value="1"/>
</dbReference>
<evidence type="ECO:0000313" key="2">
    <source>
        <dbReference type="EMBL" id="AIN99530.1"/>
    </source>
</evidence>
<dbReference type="KEGG" id="lpan:LPMP_271500"/>